<dbReference type="InterPro" id="IPR000447">
    <property type="entry name" value="G3P_DH_FAD-dep"/>
</dbReference>
<evidence type="ECO:0000256" key="1">
    <source>
        <dbReference type="ARBA" id="ARBA00001974"/>
    </source>
</evidence>
<keyword evidence="3" id="KW-0285">Flavoprotein</keyword>
<dbReference type="Pfam" id="PF01266">
    <property type="entry name" value="DAO"/>
    <property type="match status" value="1"/>
</dbReference>
<organism evidence="7 8">
    <name type="scientific">Novosphingobium pentaromativorans US6-1</name>
    <dbReference type="NCBI Taxonomy" id="1088721"/>
    <lineage>
        <taxon>Bacteria</taxon>
        <taxon>Pseudomonadati</taxon>
        <taxon>Pseudomonadota</taxon>
        <taxon>Alphaproteobacteria</taxon>
        <taxon>Sphingomonadales</taxon>
        <taxon>Sphingomonadaceae</taxon>
        <taxon>Novosphingobium</taxon>
    </lineage>
</organism>
<dbReference type="PANTHER" id="PTHR11985:SF15">
    <property type="entry name" value="GLYCEROL-3-PHOSPHATE DEHYDROGENASE, MITOCHONDRIAL"/>
    <property type="match status" value="1"/>
</dbReference>
<dbReference type="Gene3D" id="3.30.9.10">
    <property type="entry name" value="D-Amino Acid Oxidase, subunit A, domain 2"/>
    <property type="match status" value="1"/>
</dbReference>
<name>G6E9S5_9SPHN</name>
<comment type="cofactor">
    <cofactor evidence="1">
        <name>FAD</name>
        <dbReference type="ChEBI" id="CHEBI:57692"/>
    </cofactor>
</comment>
<evidence type="ECO:0000259" key="6">
    <source>
        <dbReference type="Pfam" id="PF01266"/>
    </source>
</evidence>
<dbReference type="SUPFAM" id="SSF51905">
    <property type="entry name" value="FAD/NAD(P)-binding domain"/>
    <property type="match status" value="1"/>
</dbReference>
<dbReference type="KEGG" id="npn:JI59_14615"/>
<evidence type="ECO:0000313" key="8">
    <source>
        <dbReference type="Proteomes" id="UP000004030"/>
    </source>
</evidence>
<evidence type="ECO:0000256" key="5">
    <source>
        <dbReference type="ARBA" id="ARBA00023002"/>
    </source>
</evidence>
<keyword evidence="4" id="KW-0274">FAD</keyword>
<keyword evidence="8" id="KW-1185">Reference proteome</keyword>
<comment type="similarity">
    <text evidence="2">Belongs to the FAD-dependent glycerol-3-phosphate dehydrogenase family.</text>
</comment>
<feature type="domain" description="FAD dependent oxidoreductase" evidence="6">
    <location>
        <begin position="5"/>
        <end position="328"/>
    </location>
</feature>
<evidence type="ECO:0000256" key="4">
    <source>
        <dbReference type="ARBA" id="ARBA00022827"/>
    </source>
</evidence>
<dbReference type="PATRIC" id="fig|1088721.3.peg.1081"/>
<dbReference type="GO" id="GO:0004368">
    <property type="term" value="F:glycerol-3-phosphate dehydrogenase (quinone) activity"/>
    <property type="evidence" value="ECO:0007669"/>
    <property type="project" value="InterPro"/>
</dbReference>
<comment type="caution">
    <text evidence="7">The sequence shown here is derived from an EMBL/GenBank/DDBJ whole genome shotgun (WGS) entry which is preliminary data.</text>
</comment>
<evidence type="ECO:0000313" key="7">
    <source>
        <dbReference type="EMBL" id="EHJ61930.1"/>
    </source>
</evidence>
<dbReference type="PANTHER" id="PTHR11985">
    <property type="entry name" value="GLYCEROL-3-PHOSPHATE DEHYDROGENASE"/>
    <property type="match status" value="1"/>
</dbReference>
<dbReference type="InterPro" id="IPR006076">
    <property type="entry name" value="FAD-dep_OxRdtase"/>
</dbReference>
<accession>G6E9S5</accession>
<reference evidence="7 8" key="1">
    <citation type="journal article" date="2012" name="J. Bacteriol.">
        <title>Genome sequence of benzo(a)pyrene-degrading bacterium Novosphingobium pentaromativorans US6-1.</title>
        <authorList>
            <person name="Luo Y.R."/>
            <person name="Kang S.G."/>
            <person name="Kim S.J."/>
            <person name="Kim M.R."/>
            <person name="Li N."/>
            <person name="Lee J.H."/>
            <person name="Kwon K.K."/>
        </authorList>
    </citation>
    <scope>NUCLEOTIDE SEQUENCE [LARGE SCALE GENOMIC DNA]</scope>
    <source>
        <strain evidence="7 8">US6-1</strain>
    </source>
</reference>
<dbReference type="GO" id="GO:0006072">
    <property type="term" value="P:glycerol-3-phosphate metabolic process"/>
    <property type="evidence" value="ECO:0007669"/>
    <property type="project" value="InterPro"/>
</dbReference>
<protein>
    <submittedName>
        <fullName evidence="7">FAD dependent oxidoreductase</fullName>
    </submittedName>
</protein>
<evidence type="ECO:0000256" key="2">
    <source>
        <dbReference type="ARBA" id="ARBA00007330"/>
    </source>
</evidence>
<proteinExistence type="inferred from homology"/>
<dbReference type="eggNOG" id="COG0578">
    <property type="taxonomic scope" value="Bacteria"/>
</dbReference>
<keyword evidence="5" id="KW-0560">Oxidoreductase</keyword>
<dbReference type="RefSeq" id="WP_007012011.1">
    <property type="nucleotide sequence ID" value="NZ_AGFM01000013.1"/>
</dbReference>
<dbReference type="STRING" id="1088721.JI59_14615"/>
<dbReference type="Proteomes" id="UP000004030">
    <property type="component" value="Unassembled WGS sequence"/>
</dbReference>
<gene>
    <name evidence="7" type="ORF">NSU_1096</name>
</gene>
<dbReference type="EMBL" id="AGFM01000013">
    <property type="protein sequence ID" value="EHJ61930.1"/>
    <property type="molecule type" value="Genomic_DNA"/>
</dbReference>
<dbReference type="InterPro" id="IPR036188">
    <property type="entry name" value="FAD/NAD-bd_sf"/>
</dbReference>
<dbReference type="Gene3D" id="3.50.50.60">
    <property type="entry name" value="FAD/NAD(P)-binding domain"/>
    <property type="match status" value="1"/>
</dbReference>
<dbReference type="OrthoDB" id="9766796at2"/>
<evidence type="ECO:0000256" key="3">
    <source>
        <dbReference type="ARBA" id="ARBA00022630"/>
    </source>
</evidence>
<dbReference type="AlphaFoldDB" id="G6E9S5"/>
<sequence length="378" mass="40026">MHQSDVVIVGAGMQGATMALAAARAGLRPLVVERGKVGSGATGNSYGIIHGGLRYLQSLSVGRWRRSRQAQAWFLDNYPDHVRPLACAMPLYRHTLRSPMAFRAASAIESCLYRGTGLSRRLPRLQLLGAEEIARAYPLPRRDLAGAALWHDLVADDMETLLRKILADAGASGAALMEDTEAGELIVADNRVVGLNVTHADGSMEEIATPRVAICAGSWSSRWPQEPQAATAATLAFNLVLEIPFPGDAALAVSETPGKGRSYFLRPLEGGTFAGTYYRPAPGAREPNVTPADIAAFLEVLDRALPGYGIAEAGVRAVMPGLLPDTDGTGRTLSAADTISTPGPAGLSQVLGSKLTTAPLLSMDAARRLWPQEARRAA</sequence>